<dbReference type="SMART" id="SM00663">
    <property type="entry name" value="RPOLA_N"/>
    <property type="match status" value="1"/>
</dbReference>
<evidence type="ECO:0000256" key="4">
    <source>
        <dbReference type="ARBA" id="ARBA00022723"/>
    </source>
</evidence>
<dbReference type="Pfam" id="PF04998">
    <property type="entry name" value="RNA_pol_Rpb1_5"/>
    <property type="match status" value="1"/>
</dbReference>
<feature type="binding site" evidence="7">
    <location>
        <position position="836"/>
    </location>
    <ligand>
        <name>Zn(2+)</name>
        <dbReference type="ChEBI" id="CHEBI:29105"/>
        <label>2</label>
    </ligand>
</feature>
<feature type="binding site" evidence="7">
    <location>
        <position position="78"/>
    </location>
    <ligand>
        <name>Zn(2+)</name>
        <dbReference type="ChEBI" id="CHEBI:29105"/>
        <label>1</label>
    </ligand>
</feature>
<dbReference type="CDD" id="cd02655">
    <property type="entry name" value="RNAP_beta'_C"/>
    <property type="match status" value="1"/>
</dbReference>
<dbReference type="Pfam" id="PF04997">
    <property type="entry name" value="RNA_pol_Rpb1_1"/>
    <property type="match status" value="1"/>
</dbReference>
<dbReference type="GO" id="GO:0003677">
    <property type="term" value="F:DNA binding"/>
    <property type="evidence" value="ECO:0007669"/>
    <property type="project" value="UniProtKB-UniRule"/>
</dbReference>
<reference evidence="11" key="1">
    <citation type="submission" date="2019-08" db="EMBL/GenBank/DDBJ databases">
        <title>Limnoglobus roseus gen. nov., sp. nov., a novel freshwater planctomycete with a giant genome from the family Gemmataceae.</title>
        <authorList>
            <person name="Kulichevskaya I.S."/>
            <person name="Naumoff D.G."/>
            <person name="Miroshnikov K."/>
            <person name="Ivanova A."/>
            <person name="Philippov D.A."/>
            <person name="Hakobyan A."/>
            <person name="Rijpstra I.C."/>
            <person name="Sinninghe Damste J.S."/>
            <person name="Liesack W."/>
            <person name="Dedysh S.N."/>
        </authorList>
    </citation>
    <scope>NUCLEOTIDE SEQUENCE [LARGE SCALE GENOMIC DNA]</scope>
    <source>
        <strain evidence="11">PX52</strain>
    </source>
</reference>
<dbReference type="InterPro" id="IPR007081">
    <property type="entry name" value="RNA_pol_Rpb1_5"/>
</dbReference>
<dbReference type="GO" id="GO:0008270">
    <property type="term" value="F:zinc ion binding"/>
    <property type="evidence" value="ECO:0007669"/>
    <property type="project" value="UniProtKB-UniRule"/>
</dbReference>
<dbReference type="EC" id="2.7.7.6" evidence="7"/>
<comment type="cofactor">
    <cofactor evidence="7">
        <name>Mg(2+)</name>
        <dbReference type="ChEBI" id="CHEBI:18420"/>
    </cofactor>
    <text evidence="7">Binds 1 Mg(2+) ion per subunit.</text>
</comment>
<dbReference type="Gene3D" id="1.10.40.90">
    <property type="match status" value="1"/>
</dbReference>
<feature type="binding site" evidence="7">
    <location>
        <position position="910"/>
    </location>
    <ligand>
        <name>Zn(2+)</name>
        <dbReference type="ChEBI" id="CHEBI:29105"/>
        <label>2</label>
    </ligand>
</feature>
<evidence type="ECO:0000256" key="5">
    <source>
        <dbReference type="ARBA" id="ARBA00023163"/>
    </source>
</evidence>
<dbReference type="OrthoDB" id="9815296at2"/>
<dbReference type="InterPro" id="IPR012754">
    <property type="entry name" value="DNA-dir_RpoC_beta_prime_bact"/>
</dbReference>
<dbReference type="Gene3D" id="1.10.1790.20">
    <property type="match status" value="1"/>
</dbReference>
<comment type="catalytic activity">
    <reaction evidence="6 7 8">
        <text>RNA(n) + a ribonucleoside 5'-triphosphate = RNA(n+1) + diphosphate</text>
        <dbReference type="Rhea" id="RHEA:21248"/>
        <dbReference type="Rhea" id="RHEA-COMP:14527"/>
        <dbReference type="Rhea" id="RHEA-COMP:17342"/>
        <dbReference type="ChEBI" id="CHEBI:33019"/>
        <dbReference type="ChEBI" id="CHEBI:61557"/>
        <dbReference type="ChEBI" id="CHEBI:140395"/>
        <dbReference type="EC" id="2.7.7.6"/>
    </reaction>
</comment>
<feature type="binding site" evidence="7">
    <location>
        <position position="478"/>
    </location>
    <ligand>
        <name>Mg(2+)</name>
        <dbReference type="ChEBI" id="CHEBI:18420"/>
    </ligand>
</feature>
<evidence type="ECO:0000256" key="1">
    <source>
        <dbReference type="ARBA" id="ARBA00022478"/>
    </source>
</evidence>
<feature type="binding site" evidence="7">
    <location>
        <position position="917"/>
    </location>
    <ligand>
        <name>Zn(2+)</name>
        <dbReference type="ChEBI" id="CHEBI:29105"/>
        <label>2</label>
    </ligand>
</feature>
<protein>
    <recommendedName>
        <fullName evidence="7">DNA-directed RNA polymerase subunit beta'</fullName>
        <shortName evidence="7">RNAP subunit beta'</shortName>
        <ecNumber evidence="7">2.7.7.6</ecNumber>
    </recommendedName>
    <alternativeName>
        <fullName evidence="7">RNA polymerase subunit beta'</fullName>
    </alternativeName>
    <alternativeName>
        <fullName evidence="7">Transcriptase subunit beta'</fullName>
    </alternativeName>
</protein>
<evidence type="ECO:0000256" key="3">
    <source>
        <dbReference type="ARBA" id="ARBA00022695"/>
    </source>
</evidence>
<dbReference type="KEGG" id="lrs:PX52LOC_03037"/>
<dbReference type="PANTHER" id="PTHR19376">
    <property type="entry name" value="DNA-DIRECTED RNA POLYMERASE"/>
    <property type="match status" value="1"/>
</dbReference>
<dbReference type="Gene3D" id="1.10.274.100">
    <property type="entry name" value="RNA polymerase Rpb1, domain 3"/>
    <property type="match status" value="1"/>
</dbReference>
<name>A0A5C1AGL9_9BACT</name>
<dbReference type="Gene3D" id="1.10.150.390">
    <property type="match status" value="1"/>
</dbReference>
<dbReference type="GO" id="GO:0000428">
    <property type="term" value="C:DNA-directed RNA polymerase complex"/>
    <property type="evidence" value="ECO:0007669"/>
    <property type="project" value="UniProtKB-KW"/>
</dbReference>
<evidence type="ECO:0000256" key="7">
    <source>
        <dbReference type="HAMAP-Rule" id="MF_01322"/>
    </source>
</evidence>
<keyword evidence="7" id="KW-0862">Zinc</keyword>
<dbReference type="SUPFAM" id="SSF64484">
    <property type="entry name" value="beta and beta-prime subunits of DNA dependent RNA-polymerase"/>
    <property type="match status" value="1"/>
</dbReference>
<dbReference type="PANTHER" id="PTHR19376:SF54">
    <property type="entry name" value="DNA-DIRECTED RNA POLYMERASE SUBUNIT BETA"/>
    <property type="match status" value="1"/>
</dbReference>
<sequence>MSTGIPSSSSAAAAEASNYDRINDYGAVRISLASPHDIRSWSFGEVKKPETINYRTYRPEKDGLFCERIFGPEKDWECTCGKYRGMKYKGMICDRCGVKVTHSRVRRKRMGHIELAAPVVHIWFFKAMPSRLGTLLDMKTSSLEKIIYFQDYVVVDPGETPLKERQLLTEDEFKEAHQQYGDTFEVGMGADAIKKMLEKLNLVTLAADLRDRLEKEMARGEKKSKQREKDLVKRLKTIEALRDSSNKCEWMVLECIPVIPPDLRPLVLLDSGNFATSDLNDLYRRIINRNNRLKKLVDLNAPEVIIRNEKRMLQQSVDALFDNNRCKRPVLGSSNRPLKSLTDMIKGKQGRFRENLLGKRVDYSARSVIVVGPELKLHQCGLPKKIALELFQPFIIRRLKELGHADTIKSAKKMLERKDDVVWDILEEVTKSHPCLLNRAPTLHRMGIQAFEPVLIEGNAIRIHPLVCKGFNADFDGDQMAVHLPLSIEAQVEATVLMMSTNNIFSPANGNPIISPSQDIVMGCYWLTAARGEEGEKVEAGDGMIFHSSGELFQAYAEGKLGIHARIKVRVPSHKKVISEIRDERGAAKVEELPRKPNGLVNTTVGRTIFNDILHSKMAFYDLPLSSKHLARIIADCYLQLGRRETITLLDRMKETGFRESTRSGLSFAASDLRTPAVKEAVLKEKDKEVEKLRRFYERGQMTAKERYIKTIEHWNDARETITKALMKDLANDRRDGKPYLNPIFLMATSGARGGQEQIRQLAGLRGLMAKPSGEIIETPIKSNFREGLKVLEYFSSTHGARKGLADTALKTADSGYLTRKLADVAQNVVITMHDCGSTGSVTKGIMYKGDEIDRPLFDAIRGRVSRVRIKHPEKNETIVDENEMISPDKARLLERLNFDKVAVRSPMTCQAPLGLCRLCYGMDLATGTIVEDGMAIGIIAAQSIGEPGTQLTMRTFHIGGVAQSKDAANTEHKTKKAGVTAFERINVVTNSDGQKIALARSGEILILNKKGGTIIDRFAVPNGAELFVKDGQEVAAGTSLCKWDPHATPIICEEGGKVKWVDIKEGVTLRREKSGQTGIDQYTIMEHKGELHPTIQISDDRGNILKAYTLPEKANVLAKDGEKVAAGTVLAKTTREAAKTHDITGGLPRVTELFEARRPRNPAVMAEVSGRVRIGDKKRGKKQIWVQRETDDGKVIGEEREHQVPASAPLAVHTGDYVKAADPLVSGPLAPHDILRISSLEAVQEYLVREVQSVYRSQRVDIDDKHIETIVAQMLRKVKVVTTGDTGLLPGSVMDKFTFQEVNDRLLNECVKVVDAGDSTLVPGRIYSKDAFEEERAALEATGGKKKKPTFEVPVPATNEVQLLGITKAAVQSDSFISAASFQETTKVLTEAALASKVDYLVGLKENVILGHLIPAGTGFKIHQEAEVRINSENFPQYGNASEEVEQPTEA</sequence>
<evidence type="ECO:0000313" key="11">
    <source>
        <dbReference type="Proteomes" id="UP000324974"/>
    </source>
</evidence>
<organism evidence="10 11">
    <name type="scientific">Limnoglobus roseus</name>
    <dbReference type="NCBI Taxonomy" id="2598579"/>
    <lineage>
        <taxon>Bacteria</taxon>
        <taxon>Pseudomonadati</taxon>
        <taxon>Planctomycetota</taxon>
        <taxon>Planctomycetia</taxon>
        <taxon>Gemmatales</taxon>
        <taxon>Gemmataceae</taxon>
        <taxon>Limnoglobus</taxon>
    </lineage>
</organism>
<dbReference type="InterPro" id="IPR042102">
    <property type="entry name" value="RNA_pol_Rpb1_3_sf"/>
</dbReference>
<dbReference type="Gene3D" id="3.30.60.280">
    <property type="match status" value="1"/>
</dbReference>
<dbReference type="GO" id="GO:0003899">
    <property type="term" value="F:DNA-directed RNA polymerase activity"/>
    <property type="evidence" value="ECO:0007669"/>
    <property type="project" value="UniProtKB-UniRule"/>
</dbReference>
<evidence type="ECO:0000256" key="8">
    <source>
        <dbReference type="RuleBase" id="RU004279"/>
    </source>
</evidence>
<comment type="cofactor">
    <cofactor evidence="7">
        <name>Zn(2+)</name>
        <dbReference type="ChEBI" id="CHEBI:29105"/>
    </cofactor>
    <text evidence="7">Binds 2 Zn(2+) ions per subunit.</text>
</comment>
<dbReference type="InterPro" id="IPR045867">
    <property type="entry name" value="DNA-dir_RpoC_beta_prime"/>
</dbReference>
<keyword evidence="3 7" id="KW-0548">Nucleotidyltransferase</keyword>
<feature type="binding site" evidence="7">
    <location>
        <position position="920"/>
    </location>
    <ligand>
        <name>Zn(2+)</name>
        <dbReference type="ChEBI" id="CHEBI:29105"/>
        <label>2</label>
    </ligand>
</feature>
<dbReference type="Proteomes" id="UP000324974">
    <property type="component" value="Chromosome"/>
</dbReference>
<proteinExistence type="inferred from homology"/>
<dbReference type="EMBL" id="CP042425">
    <property type="protein sequence ID" value="QEL16098.1"/>
    <property type="molecule type" value="Genomic_DNA"/>
</dbReference>
<comment type="function">
    <text evidence="7 8">DNA-dependent RNA polymerase catalyzes the transcription of DNA into RNA using the four ribonucleoside triphosphates as substrates.</text>
</comment>
<comment type="similarity">
    <text evidence="7 8">Belongs to the RNA polymerase beta' chain family.</text>
</comment>
<evidence type="ECO:0000256" key="6">
    <source>
        <dbReference type="ARBA" id="ARBA00048552"/>
    </source>
</evidence>
<dbReference type="Gene3D" id="4.10.860.120">
    <property type="entry name" value="RNA polymerase II, clamp domain"/>
    <property type="match status" value="1"/>
</dbReference>
<accession>A0A5C1AGL9</accession>
<dbReference type="InterPro" id="IPR000722">
    <property type="entry name" value="RNA_pol_asu"/>
</dbReference>
<dbReference type="Pfam" id="PF04983">
    <property type="entry name" value="RNA_pol_Rpb1_3"/>
    <property type="match status" value="1"/>
</dbReference>
<dbReference type="InterPro" id="IPR038120">
    <property type="entry name" value="Rpb1_funnel_sf"/>
</dbReference>
<feature type="domain" description="RNA polymerase N-terminal" evidence="9">
    <location>
        <begin position="249"/>
        <end position="528"/>
    </location>
</feature>
<feature type="binding site" evidence="7">
    <location>
        <position position="93"/>
    </location>
    <ligand>
        <name>Zn(2+)</name>
        <dbReference type="ChEBI" id="CHEBI:29105"/>
        <label>1</label>
    </ligand>
</feature>
<dbReference type="RefSeq" id="WP_149110862.1">
    <property type="nucleotide sequence ID" value="NZ_CP042425.1"/>
</dbReference>
<keyword evidence="7" id="KW-0460">Magnesium</keyword>
<dbReference type="GO" id="GO:0006351">
    <property type="term" value="P:DNA-templated transcription"/>
    <property type="evidence" value="ECO:0007669"/>
    <property type="project" value="UniProtKB-UniRule"/>
</dbReference>
<dbReference type="GO" id="GO:0000287">
    <property type="term" value="F:magnesium ion binding"/>
    <property type="evidence" value="ECO:0007669"/>
    <property type="project" value="UniProtKB-UniRule"/>
</dbReference>
<evidence type="ECO:0000313" key="10">
    <source>
        <dbReference type="EMBL" id="QEL16098.1"/>
    </source>
</evidence>
<dbReference type="InterPro" id="IPR007083">
    <property type="entry name" value="RNA_pol_Rpb1_4"/>
</dbReference>
<dbReference type="InterPro" id="IPR007080">
    <property type="entry name" value="RNA_pol_Rpb1_1"/>
</dbReference>
<dbReference type="Pfam" id="PF00623">
    <property type="entry name" value="RNA_pol_Rpb1_2"/>
    <property type="match status" value="1"/>
</dbReference>
<keyword evidence="1 7" id="KW-0240">DNA-directed RNA polymerase</keyword>
<feature type="binding site" evidence="7">
    <location>
        <position position="474"/>
    </location>
    <ligand>
        <name>Mg(2+)</name>
        <dbReference type="ChEBI" id="CHEBI:18420"/>
    </ligand>
</feature>
<dbReference type="Gene3D" id="2.40.40.20">
    <property type="match status" value="1"/>
</dbReference>
<keyword evidence="4 7" id="KW-0479">Metal-binding</keyword>
<keyword evidence="2 7" id="KW-0808">Transferase</keyword>
<feature type="binding site" evidence="7">
    <location>
        <position position="476"/>
    </location>
    <ligand>
        <name>Mg(2+)</name>
        <dbReference type="ChEBI" id="CHEBI:18420"/>
    </ligand>
</feature>
<keyword evidence="11" id="KW-1185">Reference proteome</keyword>
<evidence type="ECO:0000256" key="2">
    <source>
        <dbReference type="ARBA" id="ARBA00022679"/>
    </source>
</evidence>
<dbReference type="Gene3D" id="1.10.132.30">
    <property type="match status" value="1"/>
</dbReference>
<keyword evidence="5 7" id="KW-0804">Transcription</keyword>
<dbReference type="InterPro" id="IPR007066">
    <property type="entry name" value="RNA_pol_Rpb1_3"/>
</dbReference>
<dbReference type="InterPro" id="IPR006592">
    <property type="entry name" value="RNA_pol_N"/>
</dbReference>
<feature type="binding site" evidence="7">
    <location>
        <position position="80"/>
    </location>
    <ligand>
        <name>Zn(2+)</name>
        <dbReference type="ChEBI" id="CHEBI:29105"/>
        <label>1</label>
    </ligand>
</feature>
<dbReference type="CDD" id="cd01609">
    <property type="entry name" value="RNAP_beta'_N"/>
    <property type="match status" value="1"/>
</dbReference>
<gene>
    <name evidence="7 10" type="primary">rpoC</name>
    <name evidence="10" type="ORF">PX52LOC_03037</name>
</gene>
<evidence type="ECO:0000259" key="9">
    <source>
        <dbReference type="SMART" id="SM00663"/>
    </source>
</evidence>
<dbReference type="NCBIfam" id="TIGR02386">
    <property type="entry name" value="rpoC_TIGR"/>
    <property type="match status" value="1"/>
</dbReference>
<dbReference type="Gene3D" id="2.40.50.100">
    <property type="match status" value="3"/>
</dbReference>
<dbReference type="Pfam" id="PF05000">
    <property type="entry name" value="RNA_pol_Rpb1_4"/>
    <property type="match status" value="1"/>
</dbReference>
<feature type="binding site" evidence="7">
    <location>
        <position position="96"/>
    </location>
    <ligand>
        <name>Zn(2+)</name>
        <dbReference type="ChEBI" id="CHEBI:29105"/>
        <label>1</label>
    </ligand>
</feature>
<dbReference type="HAMAP" id="MF_01322">
    <property type="entry name" value="RNApol_bact_RpoC"/>
    <property type="match status" value="1"/>
</dbReference>
<comment type="subunit">
    <text evidence="7">The RNAP catalytic core consists of 2 alpha, 1 beta, 1 beta' and 1 omega subunit. When a sigma factor is associated with the core the holoenzyme is formed, which can initiate transcription.</text>
</comment>
<dbReference type="InterPro" id="IPR044893">
    <property type="entry name" value="RNA_pol_Rpb1_clamp_domain"/>
</dbReference>